<protein>
    <submittedName>
        <fullName evidence="2">Unnamed protein product</fullName>
    </submittedName>
</protein>
<feature type="compositionally biased region" description="Polar residues" evidence="1">
    <location>
        <begin position="276"/>
        <end position="304"/>
    </location>
</feature>
<feature type="compositionally biased region" description="Low complexity" evidence="1">
    <location>
        <begin position="233"/>
        <end position="275"/>
    </location>
</feature>
<name>A0A9W6YU96_AMBMO</name>
<evidence type="ECO:0000313" key="3">
    <source>
        <dbReference type="Proteomes" id="UP001165063"/>
    </source>
</evidence>
<feature type="region of interest" description="Disordered" evidence="1">
    <location>
        <begin position="218"/>
        <end position="326"/>
    </location>
</feature>
<gene>
    <name evidence="2" type="ORF">Amon01_000184100</name>
</gene>
<feature type="compositionally biased region" description="Low complexity" evidence="1">
    <location>
        <begin position="69"/>
        <end position="100"/>
    </location>
</feature>
<evidence type="ECO:0000256" key="1">
    <source>
        <dbReference type="SAM" id="MobiDB-lite"/>
    </source>
</evidence>
<sequence length="628" mass="67381">MVPSDFTSPTASTSQLENGIQSMSLSRESSLTLNGSQNFGVPNNANNVMWNVNDMVPTGSLPTALDTFSNHNNSNNSLNNNNNSNNNSKSNNNGINISNNKESGTLPKISEHGYPAGLDGFHSSFIDNQQQHSNKMAWSRRPQITGSVPEVMITPLHPLLFKIIFFLNTLHPNTNNTPWDMNSSISGYPSSNGVFDPRRLKGGNGLLQTRDDIGIGTLHHHHHHHQPSFSAATNTNSSSINTNRLSTMSDSSVWNNSSSSPLAFQQQQQQQQQQQVPRRQSTSLTSSPTLWATTGSVSAPSTAAGNGGMPSLDETSNSNPMSMATTPVHNRMSRFFPSPITTTDLQLPQLTSQQLQAQSQSQSQSQQQLKPQQQNPNHHHSFDFNGLQQQCQHQPQELSSGTRSFSGGYPTSPLNFGLFGMGGGAAASATASANSNNVNGRPVSALGLNTSFQDMGQSQAQTQQFGSKRNSGIHSGPPSANCIPNELNVNRFSSSTPIQGPVSAGGLMTPMSLSSKRLSNGVDPLFDDFNLSDTGNPAMLGIGPGSGPGSINGNGLALGPMGAFNGVDSAPTVNGNGIPHSFHQRDLSDLLELEHELENDVYQKLNVEKRKRVSTTCIPKRKWMSGRS</sequence>
<feature type="region of interest" description="Disordered" evidence="1">
    <location>
        <begin position="63"/>
        <end position="106"/>
    </location>
</feature>
<feature type="compositionally biased region" description="Polar residues" evidence="1">
    <location>
        <begin position="455"/>
        <end position="473"/>
    </location>
</feature>
<dbReference type="EMBL" id="BSXU01000601">
    <property type="protein sequence ID" value="GMG21228.1"/>
    <property type="molecule type" value="Genomic_DNA"/>
</dbReference>
<dbReference type="Proteomes" id="UP001165063">
    <property type="component" value="Unassembled WGS sequence"/>
</dbReference>
<proteinExistence type="predicted"/>
<reference evidence="2" key="1">
    <citation type="submission" date="2023-04" db="EMBL/GenBank/DDBJ databases">
        <title>Ambrosiozyma monospora NBRC 1965.</title>
        <authorList>
            <person name="Ichikawa N."/>
            <person name="Sato H."/>
            <person name="Tonouchi N."/>
        </authorList>
    </citation>
    <scope>NUCLEOTIDE SEQUENCE</scope>
    <source>
        <strain evidence="2">NBRC 1965</strain>
    </source>
</reference>
<accession>A0A9W6YU96</accession>
<feature type="compositionally biased region" description="Polar residues" evidence="1">
    <location>
        <begin position="313"/>
        <end position="326"/>
    </location>
</feature>
<feature type="region of interest" description="Disordered" evidence="1">
    <location>
        <begin position="455"/>
        <end position="482"/>
    </location>
</feature>
<feature type="compositionally biased region" description="Low complexity" evidence="1">
    <location>
        <begin position="351"/>
        <end position="374"/>
    </location>
</feature>
<keyword evidence="3" id="KW-1185">Reference proteome</keyword>
<feature type="region of interest" description="Disordered" evidence="1">
    <location>
        <begin position="351"/>
        <end position="383"/>
    </location>
</feature>
<dbReference type="AlphaFoldDB" id="A0A9W6YU96"/>
<organism evidence="2 3">
    <name type="scientific">Ambrosiozyma monospora</name>
    <name type="common">Yeast</name>
    <name type="synonym">Endomycopsis monosporus</name>
    <dbReference type="NCBI Taxonomy" id="43982"/>
    <lineage>
        <taxon>Eukaryota</taxon>
        <taxon>Fungi</taxon>
        <taxon>Dikarya</taxon>
        <taxon>Ascomycota</taxon>
        <taxon>Saccharomycotina</taxon>
        <taxon>Pichiomycetes</taxon>
        <taxon>Pichiales</taxon>
        <taxon>Pichiaceae</taxon>
        <taxon>Ambrosiozyma</taxon>
    </lineage>
</organism>
<comment type="caution">
    <text evidence="2">The sequence shown here is derived from an EMBL/GenBank/DDBJ whole genome shotgun (WGS) entry which is preliminary data.</text>
</comment>
<evidence type="ECO:0000313" key="2">
    <source>
        <dbReference type="EMBL" id="GMG21228.1"/>
    </source>
</evidence>